<name>A0ABN3J9U2_9ACTN</name>
<keyword evidence="2" id="KW-1185">Reference proteome</keyword>
<organism evidence="1 2">
    <name type="scientific">Streptomyces glaucus</name>
    <dbReference type="NCBI Taxonomy" id="284029"/>
    <lineage>
        <taxon>Bacteria</taxon>
        <taxon>Bacillati</taxon>
        <taxon>Actinomycetota</taxon>
        <taxon>Actinomycetes</taxon>
        <taxon>Kitasatosporales</taxon>
        <taxon>Streptomycetaceae</taxon>
        <taxon>Streptomyces</taxon>
    </lineage>
</organism>
<evidence type="ECO:0000313" key="2">
    <source>
        <dbReference type="Proteomes" id="UP001500460"/>
    </source>
</evidence>
<reference evidence="1 2" key="1">
    <citation type="journal article" date="2019" name="Int. J. Syst. Evol. Microbiol.">
        <title>The Global Catalogue of Microorganisms (GCM) 10K type strain sequencing project: providing services to taxonomists for standard genome sequencing and annotation.</title>
        <authorList>
            <consortium name="The Broad Institute Genomics Platform"/>
            <consortium name="The Broad Institute Genome Sequencing Center for Infectious Disease"/>
            <person name="Wu L."/>
            <person name="Ma J."/>
        </authorList>
    </citation>
    <scope>NUCLEOTIDE SEQUENCE [LARGE SCALE GENOMIC DNA]</scope>
    <source>
        <strain evidence="1 2">JCM 6922</strain>
    </source>
</reference>
<comment type="caution">
    <text evidence="1">The sequence shown here is derived from an EMBL/GenBank/DDBJ whole genome shotgun (WGS) entry which is preliminary data.</text>
</comment>
<protein>
    <submittedName>
        <fullName evidence="1">Uncharacterized protein</fullName>
    </submittedName>
</protein>
<accession>A0ABN3J9U2</accession>
<dbReference type="RefSeq" id="WP_344600098.1">
    <property type="nucleotide sequence ID" value="NZ_BAAATK010000004.1"/>
</dbReference>
<evidence type="ECO:0000313" key="1">
    <source>
        <dbReference type="EMBL" id="GAA2425290.1"/>
    </source>
</evidence>
<gene>
    <name evidence="1" type="ORF">GCM10010421_09940</name>
</gene>
<dbReference type="EMBL" id="BAAATK010000004">
    <property type="protein sequence ID" value="GAA2425290.1"/>
    <property type="molecule type" value="Genomic_DNA"/>
</dbReference>
<proteinExistence type="predicted"/>
<dbReference type="Proteomes" id="UP001500460">
    <property type="component" value="Unassembled WGS sequence"/>
</dbReference>
<sequence length="115" mass="12701">MAAPLSCADLMAEAQAEYAALPLKTRAGNTAHLRNLLMLPSEALKSARVLLEAFEKNQAALLELEPKLRELLLLVADDSKAMGAEMKTWPLGMFLRVVNLWQEATRVPKAPDWDS</sequence>